<dbReference type="InterPro" id="IPR049049">
    <property type="entry name" value="Beta-AFase-like_GH127_C"/>
</dbReference>
<dbReference type="InterPro" id="IPR008928">
    <property type="entry name" value="6-hairpin_glycosidase_sf"/>
</dbReference>
<dbReference type="SUPFAM" id="SSF48208">
    <property type="entry name" value="Six-hairpin glycosidases"/>
    <property type="match status" value="1"/>
</dbReference>
<dbReference type="GO" id="GO:0016787">
    <property type="term" value="F:hydrolase activity"/>
    <property type="evidence" value="ECO:0007669"/>
    <property type="project" value="UniProtKB-KW"/>
</dbReference>
<dbReference type="EMBL" id="QWEE01000010">
    <property type="protein sequence ID" value="RII94394.1"/>
    <property type="molecule type" value="Genomic_DNA"/>
</dbReference>
<sequence length="639" mass="70324">MPSSQALPVDPTAGTLTPLAIDQVQLDPEGFWGRRVAVNATATFEHNLGWLERAGWLRNFDLAVGGGLAEGRRGREFADSEVYKTLEGLCWHTAGRQDPETESLIRGLTARIVSAQESDGYLGTRFGRHGQAERYSDLEWGHELYNAGHLLQAAVARLRTHGEDEFTQAARRLADHICSEFGANGRQTVCGHPEIEVGLIEFARATGEGRYLEQARLFLNRRGHQSLEDIEFGRAYFQDDVPIREAEVLRGHAVRALYLTSAVVDVAVDTDDAELLAIVERQWEATVARRTYITGGMGSHHQDEAFGADFELPNDRAYCETCAGVGSIMLSWRLLLATGRPRYADLIERTLYNIIATAVSEDGRSFFYANTLHRREPGAASSPDEQSKRADSSQRAAWFDVACCPNNLARTFATLSGYLASTDAKGVQLHQYASATIFAALLQGNVSLEVSSDLPERGRVTVTVTRTPAEPWTLTLRIPTWATNANIVVVSADGEAAETPTGPFHGTVHLERRFRVGDRIELHLPFEPVIVQPDERIDATRGTVAVQHGPDILCLESVDLPAGAHVDDIALDARAVPIARGGRVTLAGSIAERDEQEWPFSTLPRTPHRRPLTVALSPYRSWGSRGPVSMRIWLAVNHS</sequence>
<evidence type="ECO:0000259" key="1">
    <source>
        <dbReference type="Pfam" id="PF07944"/>
    </source>
</evidence>
<protein>
    <submittedName>
        <fullName evidence="4">Glycoside hydrolase family 127 protein</fullName>
    </submittedName>
</protein>
<accession>A0ABX9NAL0</accession>
<evidence type="ECO:0000313" key="4">
    <source>
        <dbReference type="EMBL" id="RII94394.1"/>
    </source>
</evidence>
<dbReference type="Pfam" id="PF20737">
    <property type="entry name" value="Glyco_hydro127C"/>
    <property type="match status" value="1"/>
</dbReference>
<reference evidence="4 5" key="1">
    <citation type="submission" date="2018-08" db="EMBL/GenBank/DDBJ databases">
        <title>Genome Sequence of Clavibacter michiganensis Subspecies type strains, and the Atypical Peach-Colored Strains Isolated from Tomato.</title>
        <authorList>
            <person name="Osdaghi E."/>
            <person name="Portier P."/>
            <person name="Briand M."/>
            <person name="Jacques M.-A."/>
        </authorList>
    </citation>
    <scope>NUCLEOTIDE SEQUENCE [LARGE SCALE GENOMIC DNA]</scope>
    <source>
        <strain evidence="4 5">CFBP 8216</strain>
    </source>
</reference>
<name>A0ABX9NAL0_9MICO</name>
<dbReference type="PANTHER" id="PTHR43465:SF2">
    <property type="entry name" value="DUF1680 DOMAIN PROTEIN (AFU_ORTHOLOGUE AFUA_1G08910)"/>
    <property type="match status" value="1"/>
</dbReference>
<dbReference type="Pfam" id="PF07944">
    <property type="entry name" value="Beta-AFase-like_GH127_cat"/>
    <property type="match status" value="1"/>
</dbReference>
<keyword evidence="4" id="KW-0378">Hydrolase</keyword>
<feature type="domain" description="Non-reducing end beta-L-arabinofuranosidase-like GH127 catalytic" evidence="1">
    <location>
        <begin position="24"/>
        <end position="416"/>
    </location>
</feature>
<organism evidence="4 5">
    <name type="scientific">Clavibacter californiensis</name>
    <dbReference type="NCBI Taxonomy" id="1401995"/>
    <lineage>
        <taxon>Bacteria</taxon>
        <taxon>Bacillati</taxon>
        <taxon>Actinomycetota</taxon>
        <taxon>Actinomycetes</taxon>
        <taxon>Micrococcales</taxon>
        <taxon>Microbacteriaceae</taxon>
        <taxon>Clavibacter</taxon>
    </lineage>
</organism>
<gene>
    <name evidence="4" type="ORF">DZF98_01675</name>
</gene>
<dbReference type="Proteomes" id="UP000265355">
    <property type="component" value="Unassembled WGS sequence"/>
</dbReference>
<feature type="domain" description="Non-reducing end beta-L-arabinofuranosidase-like GH127 middle" evidence="2">
    <location>
        <begin position="427"/>
        <end position="525"/>
    </location>
</feature>
<evidence type="ECO:0000259" key="2">
    <source>
        <dbReference type="Pfam" id="PF20736"/>
    </source>
</evidence>
<dbReference type="InterPro" id="IPR049174">
    <property type="entry name" value="Beta-AFase-like"/>
</dbReference>
<dbReference type="InterPro" id="IPR049046">
    <property type="entry name" value="Beta-AFase-like_GH127_middle"/>
</dbReference>
<keyword evidence="5" id="KW-1185">Reference proteome</keyword>
<comment type="caution">
    <text evidence="4">The sequence shown here is derived from an EMBL/GenBank/DDBJ whole genome shotgun (WGS) entry which is preliminary data.</text>
</comment>
<dbReference type="InterPro" id="IPR012878">
    <property type="entry name" value="Beta-AFase-like_GH127_cat"/>
</dbReference>
<proteinExistence type="predicted"/>
<dbReference type="PANTHER" id="PTHR43465">
    <property type="entry name" value="DUF1680 DOMAIN PROTEIN (AFU_ORTHOLOGUE AFUA_1G08910)"/>
    <property type="match status" value="1"/>
</dbReference>
<evidence type="ECO:0000259" key="3">
    <source>
        <dbReference type="Pfam" id="PF20737"/>
    </source>
</evidence>
<feature type="domain" description="Non-reducing end beta-L-arabinofuranosidase-like GH127 C-terminal" evidence="3">
    <location>
        <begin position="530"/>
        <end position="634"/>
    </location>
</feature>
<dbReference type="RefSeq" id="WP_119372277.1">
    <property type="nucleotide sequence ID" value="NZ_CP040792.1"/>
</dbReference>
<evidence type="ECO:0000313" key="5">
    <source>
        <dbReference type="Proteomes" id="UP000265355"/>
    </source>
</evidence>
<dbReference type="Pfam" id="PF20736">
    <property type="entry name" value="Glyco_hydro127M"/>
    <property type="match status" value="1"/>
</dbReference>